<comment type="caution">
    <text evidence="2">The sequence shown here is derived from an EMBL/GenBank/DDBJ whole genome shotgun (WGS) entry which is preliminary data.</text>
</comment>
<feature type="region of interest" description="Disordered" evidence="1">
    <location>
        <begin position="97"/>
        <end position="177"/>
    </location>
</feature>
<feature type="compositionally biased region" description="Acidic residues" evidence="1">
    <location>
        <begin position="104"/>
        <end position="174"/>
    </location>
</feature>
<organism evidence="2 3">
    <name type="scientific">Coregonus suidteri</name>
    <dbReference type="NCBI Taxonomy" id="861788"/>
    <lineage>
        <taxon>Eukaryota</taxon>
        <taxon>Metazoa</taxon>
        <taxon>Chordata</taxon>
        <taxon>Craniata</taxon>
        <taxon>Vertebrata</taxon>
        <taxon>Euteleostomi</taxon>
        <taxon>Actinopterygii</taxon>
        <taxon>Neopterygii</taxon>
        <taxon>Teleostei</taxon>
        <taxon>Protacanthopterygii</taxon>
        <taxon>Salmoniformes</taxon>
        <taxon>Salmonidae</taxon>
        <taxon>Coregoninae</taxon>
        <taxon>Coregonus</taxon>
    </lineage>
</organism>
<evidence type="ECO:0000313" key="3">
    <source>
        <dbReference type="Proteomes" id="UP001356427"/>
    </source>
</evidence>
<reference evidence="2 3" key="1">
    <citation type="submission" date="2021-04" db="EMBL/GenBank/DDBJ databases">
        <authorList>
            <person name="De Guttry C."/>
            <person name="Zahm M."/>
            <person name="Klopp C."/>
            <person name="Cabau C."/>
            <person name="Louis A."/>
            <person name="Berthelot C."/>
            <person name="Parey E."/>
            <person name="Roest Crollius H."/>
            <person name="Montfort J."/>
            <person name="Robinson-Rechavi M."/>
            <person name="Bucao C."/>
            <person name="Bouchez O."/>
            <person name="Gislard M."/>
            <person name="Lluch J."/>
            <person name="Milhes M."/>
            <person name="Lampietro C."/>
            <person name="Lopez Roques C."/>
            <person name="Donnadieu C."/>
            <person name="Braasch I."/>
            <person name="Desvignes T."/>
            <person name="Postlethwait J."/>
            <person name="Bobe J."/>
            <person name="Wedekind C."/>
            <person name="Guiguen Y."/>
        </authorList>
    </citation>
    <scope>NUCLEOTIDE SEQUENCE [LARGE SCALE GENOMIC DNA]</scope>
    <source>
        <strain evidence="2">Cs_M1</strain>
        <tissue evidence="2">Blood</tissue>
    </source>
</reference>
<evidence type="ECO:0000256" key="1">
    <source>
        <dbReference type="SAM" id="MobiDB-lite"/>
    </source>
</evidence>
<sequence length="280" mass="33754">MPLPRCLDTLEKRFYQSRDHQIRARHWAQFRAETLRVVHQGIVVLQRELELELERVREGLEGRRQRRERDHYSLAQVKRERQKKREEQIKGWMEKWMVGREEENQGEEGEEEGETEEEEKEESEQEEESEDEEGDTEGEEEKEKEEKVEEGDREGSEEEREEDKESEEEEEDGIETIRKEVKMQMPLMMADIERDMKNDYEQNKNREAQDRKMLTSLLQCLELVYQRRTEEILGKIGMLWDIMINNMLQDLHGRRTAQKSVSAQTAQYLHFCRSPHRPSD</sequence>
<keyword evidence="3" id="KW-1185">Reference proteome</keyword>
<protein>
    <submittedName>
        <fullName evidence="2">Uncharacterized protein</fullName>
    </submittedName>
</protein>
<dbReference type="EMBL" id="JAGTTL010000019">
    <property type="protein sequence ID" value="KAK6307718.1"/>
    <property type="molecule type" value="Genomic_DNA"/>
</dbReference>
<evidence type="ECO:0000313" key="2">
    <source>
        <dbReference type="EMBL" id="KAK6307718.1"/>
    </source>
</evidence>
<name>A0AAN8LCY9_9TELE</name>
<accession>A0AAN8LCY9</accession>
<dbReference type="AlphaFoldDB" id="A0AAN8LCY9"/>
<gene>
    <name evidence="2" type="ORF">J4Q44_G00209890</name>
</gene>
<dbReference type="Proteomes" id="UP001356427">
    <property type="component" value="Unassembled WGS sequence"/>
</dbReference>
<proteinExistence type="predicted"/>